<dbReference type="PRINTS" id="PR00081">
    <property type="entry name" value="GDHRDH"/>
</dbReference>
<comment type="similarity">
    <text evidence="1">Belongs to the short-chain dehydrogenases/reductases (SDR) family.</text>
</comment>
<keyword evidence="2 3" id="KW-0560">Oxidoreductase</keyword>
<dbReference type="RefSeq" id="WP_311674655.1">
    <property type="nucleotide sequence ID" value="NZ_JAVREQ010000018.1"/>
</dbReference>
<dbReference type="CDD" id="cd05233">
    <property type="entry name" value="SDR_c"/>
    <property type="match status" value="1"/>
</dbReference>
<evidence type="ECO:0000313" key="3">
    <source>
        <dbReference type="EMBL" id="MDT0380963.1"/>
    </source>
</evidence>
<evidence type="ECO:0000256" key="1">
    <source>
        <dbReference type="ARBA" id="ARBA00006484"/>
    </source>
</evidence>
<accession>A0ABU2NXQ9</accession>
<gene>
    <name evidence="3" type="ORF">RM572_19595</name>
</gene>
<dbReference type="PANTHER" id="PTHR43669">
    <property type="entry name" value="5-KETO-D-GLUCONATE 5-REDUCTASE"/>
    <property type="match status" value="1"/>
</dbReference>
<dbReference type="Pfam" id="PF13561">
    <property type="entry name" value="adh_short_C2"/>
    <property type="match status" value="1"/>
</dbReference>
<dbReference type="InterPro" id="IPR002347">
    <property type="entry name" value="SDR_fam"/>
</dbReference>
<name>A0ABU2NXQ9_9ACTN</name>
<dbReference type="Proteomes" id="UP001183414">
    <property type="component" value="Unassembled WGS sequence"/>
</dbReference>
<dbReference type="EMBL" id="JAVREQ010000018">
    <property type="protein sequence ID" value="MDT0380963.1"/>
    <property type="molecule type" value="Genomic_DNA"/>
</dbReference>
<dbReference type="PANTHER" id="PTHR43669:SF3">
    <property type="entry name" value="ALCOHOL DEHYDROGENASE, PUTATIVE (AFU_ORTHOLOGUE AFUA_3G03445)-RELATED"/>
    <property type="match status" value="1"/>
</dbReference>
<dbReference type="GO" id="GO:0016491">
    <property type="term" value="F:oxidoreductase activity"/>
    <property type="evidence" value="ECO:0007669"/>
    <property type="project" value="UniProtKB-KW"/>
</dbReference>
<sequence length="229" mass="25043">MITGTRTGIGRSLAEHFLETGHDVIGCSRKPSAIDHPRYGHHQVDVTDLSQVKKMFRAVRKEHGHLDALINNAGTSTMNHFMTTPESVARDIFDVNFFAVLNCCREAVKLLRKSDEPSAAILNVSTIAVPWALEGHLAYSASKSAVEQLVRVMSKELSGFGVRVNAIGLPPVRTVLTRTVAQSHIDALIERQAIRRMCTTSDITGPVEFLIGRQSAFVTGETLFLGGVH</sequence>
<evidence type="ECO:0000256" key="2">
    <source>
        <dbReference type="ARBA" id="ARBA00023002"/>
    </source>
</evidence>
<dbReference type="Gene3D" id="3.40.50.720">
    <property type="entry name" value="NAD(P)-binding Rossmann-like Domain"/>
    <property type="match status" value="1"/>
</dbReference>
<keyword evidence="4" id="KW-1185">Reference proteome</keyword>
<organism evidence="3 4">
    <name type="scientific">Streptomyces hazeniae</name>
    <dbReference type="NCBI Taxonomy" id="3075538"/>
    <lineage>
        <taxon>Bacteria</taxon>
        <taxon>Bacillati</taxon>
        <taxon>Actinomycetota</taxon>
        <taxon>Actinomycetes</taxon>
        <taxon>Kitasatosporales</taxon>
        <taxon>Streptomycetaceae</taxon>
        <taxon>Streptomyces</taxon>
    </lineage>
</organism>
<dbReference type="EC" id="1.-.-.-" evidence="3"/>
<dbReference type="SUPFAM" id="SSF51735">
    <property type="entry name" value="NAD(P)-binding Rossmann-fold domains"/>
    <property type="match status" value="1"/>
</dbReference>
<comment type="caution">
    <text evidence="3">The sequence shown here is derived from an EMBL/GenBank/DDBJ whole genome shotgun (WGS) entry which is preliminary data.</text>
</comment>
<dbReference type="InterPro" id="IPR036291">
    <property type="entry name" value="NAD(P)-bd_dom_sf"/>
</dbReference>
<reference evidence="4" key="1">
    <citation type="submission" date="2023-07" db="EMBL/GenBank/DDBJ databases">
        <title>30 novel species of actinomycetes from the DSMZ collection.</title>
        <authorList>
            <person name="Nouioui I."/>
        </authorList>
    </citation>
    <scope>NUCLEOTIDE SEQUENCE [LARGE SCALE GENOMIC DNA]</scope>
    <source>
        <strain evidence="4">DSM 42041</strain>
    </source>
</reference>
<evidence type="ECO:0000313" key="4">
    <source>
        <dbReference type="Proteomes" id="UP001183414"/>
    </source>
</evidence>
<dbReference type="PRINTS" id="PR00080">
    <property type="entry name" value="SDRFAMILY"/>
</dbReference>
<protein>
    <submittedName>
        <fullName evidence="3">SDR family oxidoreductase</fullName>
        <ecNumber evidence="3">1.-.-.-</ecNumber>
    </submittedName>
</protein>
<proteinExistence type="inferred from homology"/>